<comment type="caution">
    <text evidence="1">The sequence shown here is derived from an EMBL/GenBank/DDBJ whole genome shotgun (WGS) entry which is preliminary data.</text>
</comment>
<dbReference type="AlphaFoldDB" id="A0A328TN40"/>
<accession>A0A328TN40</accession>
<sequence>MSAILQLKVNRSVYEREKHLTKYGFHFHTPYKLLRRASGNWSADRINYCSNGVAMIKQIEE</sequence>
<evidence type="ECO:0000313" key="1">
    <source>
        <dbReference type="EMBL" id="RAP71640.1"/>
    </source>
</evidence>
<organism evidence="1 2">
    <name type="scientific">Candidatus Erwinia dacicola</name>
    <dbReference type="NCBI Taxonomy" id="252393"/>
    <lineage>
        <taxon>Bacteria</taxon>
        <taxon>Pseudomonadati</taxon>
        <taxon>Pseudomonadota</taxon>
        <taxon>Gammaproteobacteria</taxon>
        <taxon>Enterobacterales</taxon>
        <taxon>Erwiniaceae</taxon>
        <taxon>Erwinia</taxon>
    </lineage>
</organism>
<gene>
    <name evidence="1" type="ORF">ACZ87_01538</name>
</gene>
<reference evidence="1" key="1">
    <citation type="submission" date="2018-04" db="EMBL/GenBank/DDBJ databases">
        <title>Genomes of the Obligate Erwinia dacicola and Facultative Enterobacter sp. OLF Endosymbionts of the Olive Fruit fly, Bactrocera oleae.</title>
        <authorList>
            <person name="Estes A.M."/>
            <person name="Hearn D.J."/>
            <person name="Agarwal S."/>
            <person name="Pierson E.A."/>
            <person name="Dunning-Hotopp J.C."/>
        </authorList>
    </citation>
    <scope>NUCLEOTIDE SEQUENCE [LARGE SCALE GENOMIC DNA]</scope>
    <source>
        <strain evidence="1">Oroville</strain>
    </source>
</reference>
<name>A0A328TN40_9GAMM</name>
<evidence type="ECO:0000313" key="2">
    <source>
        <dbReference type="Proteomes" id="UP000244334"/>
    </source>
</evidence>
<dbReference type="EMBL" id="LJAM02000117">
    <property type="protein sequence ID" value="RAP71640.1"/>
    <property type="molecule type" value="Genomic_DNA"/>
</dbReference>
<dbReference type="Proteomes" id="UP000244334">
    <property type="component" value="Unassembled WGS sequence"/>
</dbReference>
<proteinExistence type="predicted"/>
<keyword evidence="2" id="KW-1185">Reference proteome</keyword>
<protein>
    <submittedName>
        <fullName evidence="1">Uncharacterized protein</fullName>
    </submittedName>
</protein>